<dbReference type="OrthoDB" id="192441at2"/>
<dbReference type="Pfam" id="PF14237">
    <property type="entry name" value="GYF_2"/>
    <property type="match status" value="1"/>
</dbReference>
<dbReference type="InterPro" id="IPR035445">
    <property type="entry name" value="GYF-like_dom_sf"/>
</dbReference>
<keyword evidence="1" id="KW-0472">Membrane</keyword>
<dbReference type="EMBL" id="ABOX02000022">
    <property type="protein sequence ID" value="EEF59882.1"/>
    <property type="molecule type" value="Genomic_DNA"/>
</dbReference>
<organism evidence="4 5">
    <name type="scientific">Pedosphaera parvula (strain Ellin514)</name>
    <dbReference type="NCBI Taxonomy" id="320771"/>
    <lineage>
        <taxon>Bacteria</taxon>
        <taxon>Pseudomonadati</taxon>
        <taxon>Verrucomicrobiota</taxon>
        <taxon>Pedosphaerae</taxon>
        <taxon>Pedosphaerales</taxon>
        <taxon>Pedosphaeraceae</taxon>
        <taxon>Pedosphaera</taxon>
    </lineage>
</organism>
<proteinExistence type="predicted"/>
<dbReference type="InterPro" id="IPR025640">
    <property type="entry name" value="GYF_2"/>
</dbReference>
<feature type="domain" description="GYF" evidence="3">
    <location>
        <begin position="6"/>
        <end position="52"/>
    </location>
</feature>
<evidence type="ECO:0000313" key="4">
    <source>
        <dbReference type="EMBL" id="EEF59882.1"/>
    </source>
</evidence>
<dbReference type="STRING" id="320771.Cflav_PD2686"/>
<name>B9XJK6_PEDPL</name>
<keyword evidence="1" id="KW-0812">Transmembrane</keyword>
<evidence type="ECO:0000313" key="5">
    <source>
        <dbReference type="Proteomes" id="UP000003688"/>
    </source>
</evidence>
<dbReference type="RefSeq" id="WP_007415999.1">
    <property type="nucleotide sequence ID" value="NZ_ABOX02000022.1"/>
</dbReference>
<feature type="domain" description="DUF4190" evidence="2">
    <location>
        <begin position="76"/>
        <end position="139"/>
    </location>
</feature>
<dbReference type="AlphaFoldDB" id="B9XJK6"/>
<evidence type="ECO:0000259" key="2">
    <source>
        <dbReference type="Pfam" id="PF13828"/>
    </source>
</evidence>
<feature type="transmembrane region" description="Helical" evidence="1">
    <location>
        <begin position="121"/>
        <end position="147"/>
    </location>
</feature>
<dbReference type="Proteomes" id="UP000003688">
    <property type="component" value="Unassembled WGS sequence"/>
</dbReference>
<evidence type="ECO:0000259" key="3">
    <source>
        <dbReference type="Pfam" id="PF14237"/>
    </source>
</evidence>
<evidence type="ECO:0000256" key="1">
    <source>
        <dbReference type="SAM" id="Phobius"/>
    </source>
</evidence>
<keyword evidence="1" id="KW-1133">Transmembrane helix</keyword>
<dbReference type="Pfam" id="PF13828">
    <property type="entry name" value="DUF4190"/>
    <property type="match status" value="1"/>
</dbReference>
<dbReference type="InterPro" id="IPR025241">
    <property type="entry name" value="DUF4190"/>
</dbReference>
<gene>
    <name evidence="4" type="ORF">Cflav_PD2686</name>
</gene>
<protein>
    <submittedName>
        <fullName evidence="4">RDD domain containing protein</fullName>
    </submittedName>
</protein>
<keyword evidence="5" id="KW-1185">Reference proteome</keyword>
<feature type="transmembrane region" description="Helical" evidence="1">
    <location>
        <begin position="76"/>
        <end position="109"/>
    </location>
</feature>
<dbReference type="SUPFAM" id="SSF55277">
    <property type="entry name" value="GYF domain"/>
    <property type="match status" value="1"/>
</dbReference>
<sequence>MYKIIGIDQKEYGPISAEELRRWISEGRVNARTMVQPAGSSGWIQLGTLREFSTSFFPPPTFTTPYSYSGGGTNSMATAGLVCGILGLLCCCFGPLFSILGLVFSWIALNQINHDPLQRGRSIAIAGLVLSILGLIGLVFSLLAGIVSSSFQMFHAHV</sequence>
<accession>B9XJK6</accession>
<reference evidence="4 5" key="1">
    <citation type="journal article" date="2011" name="J. Bacteriol.">
        <title>Genome sequence of 'Pedosphaera parvula' Ellin514, an aerobic Verrucomicrobial isolate from pasture soil.</title>
        <authorList>
            <person name="Kant R."/>
            <person name="van Passel M.W."/>
            <person name="Sangwan P."/>
            <person name="Palva A."/>
            <person name="Lucas S."/>
            <person name="Copeland A."/>
            <person name="Lapidus A."/>
            <person name="Glavina Del Rio T."/>
            <person name="Dalin E."/>
            <person name="Tice H."/>
            <person name="Bruce D."/>
            <person name="Goodwin L."/>
            <person name="Pitluck S."/>
            <person name="Chertkov O."/>
            <person name="Larimer F.W."/>
            <person name="Land M.L."/>
            <person name="Hauser L."/>
            <person name="Brettin T.S."/>
            <person name="Detter J.C."/>
            <person name="Han S."/>
            <person name="de Vos W.M."/>
            <person name="Janssen P.H."/>
            <person name="Smidt H."/>
        </authorList>
    </citation>
    <scope>NUCLEOTIDE SEQUENCE [LARGE SCALE GENOMIC DNA]</scope>
    <source>
        <strain evidence="4 5">Ellin514</strain>
    </source>
</reference>
<comment type="caution">
    <text evidence="4">The sequence shown here is derived from an EMBL/GenBank/DDBJ whole genome shotgun (WGS) entry which is preliminary data.</text>
</comment>